<feature type="transmembrane region" description="Helical" evidence="1">
    <location>
        <begin position="427"/>
        <end position="446"/>
    </location>
</feature>
<dbReference type="OrthoDB" id="1082056at2"/>
<dbReference type="KEGG" id="sphj:BSL82_14570"/>
<name>A0A1L3ZXM2_9SPHN</name>
<organism evidence="2 3">
    <name type="scientific">Tardibacter chloracetimidivorans</name>
    <dbReference type="NCBI Taxonomy" id="1921510"/>
    <lineage>
        <taxon>Bacteria</taxon>
        <taxon>Pseudomonadati</taxon>
        <taxon>Pseudomonadota</taxon>
        <taxon>Alphaproteobacteria</taxon>
        <taxon>Sphingomonadales</taxon>
        <taxon>Sphingomonadaceae</taxon>
        <taxon>Tardibacter</taxon>
    </lineage>
</organism>
<feature type="transmembrane region" description="Helical" evidence="1">
    <location>
        <begin position="224"/>
        <end position="246"/>
    </location>
</feature>
<dbReference type="STRING" id="1921510.BSL82_14570"/>
<dbReference type="Proteomes" id="UP000182063">
    <property type="component" value="Chromosome"/>
</dbReference>
<gene>
    <name evidence="2" type="ORF">BSL82_14570</name>
</gene>
<keyword evidence="1" id="KW-0812">Transmembrane</keyword>
<feature type="transmembrane region" description="Helical" evidence="1">
    <location>
        <begin position="161"/>
        <end position="178"/>
    </location>
</feature>
<feature type="transmembrane region" description="Helical" evidence="1">
    <location>
        <begin position="136"/>
        <end position="155"/>
    </location>
</feature>
<dbReference type="AlphaFoldDB" id="A0A1L3ZXM2"/>
<protein>
    <recommendedName>
        <fullName evidence="4">AcrB/AcrD/AcrF family protein</fullName>
    </recommendedName>
</protein>
<evidence type="ECO:0008006" key="4">
    <source>
        <dbReference type="Google" id="ProtNLM"/>
    </source>
</evidence>
<feature type="transmembrane region" description="Helical" evidence="1">
    <location>
        <begin position="344"/>
        <end position="363"/>
    </location>
</feature>
<evidence type="ECO:0000256" key="1">
    <source>
        <dbReference type="SAM" id="Phobius"/>
    </source>
</evidence>
<feature type="transmembrane region" description="Helical" evidence="1">
    <location>
        <begin position="398"/>
        <end position="415"/>
    </location>
</feature>
<feature type="transmembrane region" description="Helical" evidence="1">
    <location>
        <begin position="375"/>
        <end position="391"/>
    </location>
</feature>
<feature type="transmembrane region" description="Helical" evidence="1">
    <location>
        <begin position="258"/>
        <end position="279"/>
    </location>
</feature>
<dbReference type="EMBL" id="CP018221">
    <property type="protein sequence ID" value="API60360.1"/>
    <property type="molecule type" value="Genomic_DNA"/>
</dbReference>
<keyword evidence="1" id="KW-1133">Transmembrane helix</keyword>
<reference evidence="3" key="1">
    <citation type="submission" date="2016-11" db="EMBL/GenBank/DDBJ databases">
        <title>Complete Genome Sequence of alachlor-degrading Sphingomonas sp. strain JJ-A5.</title>
        <authorList>
            <person name="Lee H."/>
            <person name="Ka J.-O."/>
        </authorList>
    </citation>
    <scope>NUCLEOTIDE SEQUENCE [LARGE SCALE GENOMIC DNA]</scope>
    <source>
        <strain evidence="3">JJ-A5</strain>
    </source>
</reference>
<keyword evidence="1" id="KW-0472">Membrane</keyword>
<accession>A0A1L3ZXM2</accession>
<evidence type="ECO:0000313" key="3">
    <source>
        <dbReference type="Proteomes" id="UP000182063"/>
    </source>
</evidence>
<proteinExistence type="predicted"/>
<feature type="transmembrane region" description="Helical" evidence="1">
    <location>
        <begin position="107"/>
        <end position="127"/>
    </location>
</feature>
<feature type="transmembrane region" description="Helical" evidence="1">
    <location>
        <begin position="190"/>
        <end position="218"/>
    </location>
</feature>
<evidence type="ECO:0000313" key="2">
    <source>
        <dbReference type="EMBL" id="API60360.1"/>
    </source>
</evidence>
<sequence length="593" mass="64096">MNDKNDEARDRRWLLLLALFWLAAAIWLVSQKWAAIKGLALPDTDDNLRLQQVRDWLGGQGWFDLRQHRMLPPGGADIHWSRLVDLPLAGLILLFKPFLPIFRAEQVAVTIAPLLPLGVIVASLAFISRRLIAPNAWAIAPVLLMFAWSTLGMVAPLRIDHHGWQLALMMVMVSGLVMRRRAAGGAVSGLALGLSLAIGIELLPYLGLTAAITSLFWVADRAEAPRMAAFGAASAGAAALSLMLFIPPDARWLGLCDALSLAHVQALALGGAGLVLLAALPLPNWWARLSGLLLLGGVVAASTWVSHPQCLGDPSALIDEDARRLWLGNVREARPIYRQPIQTLIASMSLPFLGLIGFGLAIWENRRNPARLRGWLAVATLAAFSFAFCLFQTRAAPAAQVLGLSGAAMLAWSLIRLAHRMRPPFRAFAVAGAFLLSSGLMIQLAAKALPADKRGRLVSKAGVANKRCATLGALRPLNRVPPGTMFTFLDLSPRLLVTTHHSAITGPYHRNGKAIADVMKAFGGTADAARAIVGRYHADYVLICPGVGESTIYARRAPNGFYSELAAGRAPDWLEPMPLAGDTPYRLWKVRKN</sequence>
<keyword evidence="3" id="KW-1185">Reference proteome</keyword>
<dbReference type="RefSeq" id="WP_072598053.1">
    <property type="nucleotide sequence ID" value="NZ_CP018221.1"/>
</dbReference>